<sequence>MKEKIEVQRQAEKEYNYLQKQVKALETDIEEQVNQFLELEQEKNAELMDLRQQNQALEKQLEKTKKFLDKYKSLSSSLKFLKDFNQSVNIKIE</sequence>
<keyword evidence="2" id="KW-0963">Cytoplasm</keyword>
<dbReference type="GO" id="GO:0060307">
    <property type="term" value="P:regulation of ventricular cardiac muscle cell membrane repolarization"/>
    <property type="evidence" value="ECO:0007669"/>
    <property type="project" value="TreeGrafter"/>
</dbReference>
<evidence type="ECO:0000256" key="3">
    <source>
        <dbReference type="ARBA" id="ARBA00023054"/>
    </source>
</evidence>
<evidence type="ECO:0000313" key="7">
    <source>
        <dbReference type="Proteomes" id="UP000018936"/>
    </source>
</evidence>
<dbReference type="GO" id="GO:0097060">
    <property type="term" value="C:synaptic membrane"/>
    <property type="evidence" value="ECO:0007669"/>
    <property type="project" value="TreeGrafter"/>
</dbReference>
<organism evidence="6 7">
    <name type="scientific">Ophiophagus hannah</name>
    <name type="common">King cobra</name>
    <name type="synonym">Naja hannah</name>
    <dbReference type="NCBI Taxonomy" id="8665"/>
    <lineage>
        <taxon>Eukaryota</taxon>
        <taxon>Metazoa</taxon>
        <taxon>Chordata</taxon>
        <taxon>Craniata</taxon>
        <taxon>Vertebrata</taxon>
        <taxon>Euteleostomi</taxon>
        <taxon>Lepidosauria</taxon>
        <taxon>Squamata</taxon>
        <taxon>Bifurcata</taxon>
        <taxon>Unidentata</taxon>
        <taxon>Episquamata</taxon>
        <taxon>Toxicofera</taxon>
        <taxon>Serpentes</taxon>
        <taxon>Colubroidea</taxon>
        <taxon>Elapidae</taxon>
        <taxon>Elapinae</taxon>
        <taxon>Ophiophagus</taxon>
    </lineage>
</organism>
<dbReference type="GO" id="GO:1903358">
    <property type="term" value="P:regulation of Golgi organization"/>
    <property type="evidence" value="ECO:0007669"/>
    <property type="project" value="TreeGrafter"/>
</dbReference>
<dbReference type="Proteomes" id="UP000018936">
    <property type="component" value="Unassembled WGS sequence"/>
</dbReference>
<keyword evidence="6" id="KW-0418">Kinase</keyword>
<comment type="caution">
    <text evidence="6">The sequence shown here is derived from an EMBL/GenBank/DDBJ whole genome shotgun (WGS) entry which is preliminary data.</text>
</comment>
<comment type="subcellular location">
    <subcellularLocation>
        <location evidence="1">Cytoplasm</location>
        <location evidence="1">Cytoskeleton</location>
        <location evidence="1">Microtubule organizing center</location>
        <location evidence="1">Centrosome</location>
    </subcellularLocation>
</comment>
<dbReference type="GO" id="GO:0016301">
    <property type="term" value="F:kinase activity"/>
    <property type="evidence" value="ECO:0007669"/>
    <property type="project" value="UniProtKB-KW"/>
</dbReference>
<dbReference type="GO" id="GO:0005795">
    <property type="term" value="C:Golgi stack"/>
    <property type="evidence" value="ECO:0007669"/>
    <property type="project" value="TreeGrafter"/>
</dbReference>
<keyword evidence="6" id="KW-0808">Transferase</keyword>
<evidence type="ECO:0000256" key="2">
    <source>
        <dbReference type="ARBA" id="ARBA00022490"/>
    </source>
</evidence>
<evidence type="ECO:0000313" key="6">
    <source>
        <dbReference type="EMBL" id="ETE64634.1"/>
    </source>
</evidence>
<proteinExistence type="predicted"/>
<dbReference type="InterPro" id="IPR028745">
    <property type="entry name" value="AKAP9/Pericentrin"/>
</dbReference>
<dbReference type="PANTHER" id="PTHR44981">
    <property type="entry name" value="PERICENTRIN-LIKE PROTEIN, ISOFORM F"/>
    <property type="match status" value="1"/>
</dbReference>
<dbReference type="GO" id="GO:0015459">
    <property type="term" value="F:potassium channel regulator activity"/>
    <property type="evidence" value="ECO:0007669"/>
    <property type="project" value="TreeGrafter"/>
</dbReference>
<evidence type="ECO:0000256" key="4">
    <source>
        <dbReference type="ARBA" id="ARBA00023212"/>
    </source>
</evidence>
<accession>V8NQU4</accession>
<gene>
    <name evidence="6" type="primary">AKAP9</name>
    <name evidence="6" type="ORF">L345_09601</name>
</gene>
<protein>
    <submittedName>
        <fullName evidence="6">A-kinase anchor protein 9</fullName>
    </submittedName>
</protein>
<feature type="non-terminal residue" evidence="6">
    <location>
        <position position="93"/>
    </location>
</feature>
<dbReference type="GO" id="GO:0051661">
    <property type="term" value="P:maintenance of centrosome location"/>
    <property type="evidence" value="ECO:0007669"/>
    <property type="project" value="TreeGrafter"/>
</dbReference>
<keyword evidence="7" id="KW-1185">Reference proteome</keyword>
<dbReference type="GO" id="GO:0034237">
    <property type="term" value="F:protein kinase A regulatory subunit binding"/>
    <property type="evidence" value="ECO:0007669"/>
    <property type="project" value="TreeGrafter"/>
</dbReference>
<evidence type="ECO:0000256" key="5">
    <source>
        <dbReference type="SAM" id="Coils"/>
    </source>
</evidence>
<reference evidence="6 7" key="1">
    <citation type="journal article" date="2013" name="Proc. Natl. Acad. Sci. U.S.A.">
        <title>The king cobra genome reveals dynamic gene evolution and adaptation in the snake venom system.</title>
        <authorList>
            <person name="Vonk F.J."/>
            <person name="Casewell N.R."/>
            <person name="Henkel C.V."/>
            <person name="Heimberg A.M."/>
            <person name="Jansen H.J."/>
            <person name="McCleary R.J."/>
            <person name="Kerkkamp H.M."/>
            <person name="Vos R.A."/>
            <person name="Guerreiro I."/>
            <person name="Calvete J.J."/>
            <person name="Wuster W."/>
            <person name="Woods A.E."/>
            <person name="Logan J.M."/>
            <person name="Harrison R.A."/>
            <person name="Castoe T.A."/>
            <person name="de Koning A.P."/>
            <person name="Pollock D.D."/>
            <person name="Yandell M."/>
            <person name="Calderon D."/>
            <person name="Renjifo C."/>
            <person name="Currier R.B."/>
            <person name="Salgado D."/>
            <person name="Pla D."/>
            <person name="Sanz L."/>
            <person name="Hyder A.S."/>
            <person name="Ribeiro J.M."/>
            <person name="Arntzen J.W."/>
            <person name="van den Thillart G.E."/>
            <person name="Boetzer M."/>
            <person name="Pirovano W."/>
            <person name="Dirks R.P."/>
            <person name="Spaink H.P."/>
            <person name="Duboule D."/>
            <person name="McGlinn E."/>
            <person name="Kini R.M."/>
            <person name="Richardson M.K."/>
        </authorList>
    </citation>
    <scope>NUCLEOTIDE SEQUENCE</scope>
    <source>
        <tissue evidence="6">Blood</tissue>
    </source>
</reference>
<dbReference type="GO" id="GO:0005801">
    <property type="term" value="C:cis-Golgi network"/>
    <property type="evidence" value="ECO:0007669"/>
    <property type="project" value="TreeGrafter"/>
</dbReference>
<keyword evidence="4" id="KW-0206">Cytoskeleton</keyword>
<dbReference type="GO" id="GO:0060090">
    <property type="term" value="F:molecular adaptor activity"/>
    <property type="evidence" value="ECO:0007669"/>
    <property type="project" value="InterPro"/>
</dbReference>
<dbReference type="PANTHER" id="PTHR44981:SF1">
    <property type="entry name" value="A-KINASE ANCHOR PROTEIN 9"/>
    <property type="match status" value="1"/>
</dbReference>
<dbReference type="OrthoDB" id="2020852at2759"/>
<feature type="coiled-coil region" evidence="5">
    <location>
        <begin position="8"/>
        <end position="74"/>
    </location>
</feature>
<dbReference type="AlphaFoldDB" id="V8NQU4"/>
<keyword evidence="3 5" id="KW-0175">Coiled coil</keyword>
<dbReference type="EMBL" id="AZIM01002166">
    <property type="protein sequence ID" value="ETE64634.1"/>
    <property type="molecule type" value="Genomic_DNA"/>
</dbReference>
<evidence type="ECO:0000256" key="1">
    <source>
        <dbReference type="ARBA" id="ARBA00004300"/>
    </source>
</evidence>
<name>V8NQU4_OPHHA</name>
<dbReference type="GO" id="GO:0005813">
    <property type="term" value="C:centrosome"/>
    <property type="evidence" value="ECO:0007669"/>
    <property type="project" value="UniProtKB-SubCell"/>
</dbReference>
<dbReference type="GO" id="GO:0007165">
    <property type="term" value="P:signal transduction"/>
    <property type="evidence" value="ECO:0007669"/>
    <property type="project" value="InterPro"/>
</dbReference>